<feature type="non-terminal residue" evidence="6">
    <location>
        <position position="131"/>
    </location>
</feature>
<keyword evidence="3" id="KW-0408">Iron</keyword>
<dbReference type="PANTHER" id="PTHR42988">
    <property type="entry name" value="PHOSPHOHYDROLASE"/>
    <property type="match status" value="1"/>
</dbReference>
<dbReference type="SUPFAM" id="SSF56300">
    <property type="entry name" value="Metallo-dependent phosphatases"/>
    <property type="match status" value="1"/>
</dbReference>
<evidence type="ECO:0000256" key="2">
    <source>
        <dbReference type="ARBA" id="ARBA00022801"/>
    </source>
</evidence>
<dbReference type="GO" id="GO:0046872">
    <property type="term" value="F:metal ion binding"/>
    <property type="evidence" value="ECO:0007669"/>
    <property type="project" value="UniProtKB-KW"/>
</dbReference>
<organism evidence="6">
    <name type="scientific">marine sediment metagenome</name>
    <dbReference type="NCBI Taxonomy" id="412755"/>
    <lineage>
        <taxon>unclassified sequences</taxon>
        <taxon>metagenomes</taxon>
        <taxon>ecological metagenomes</taxon>
    </lineage>
</organism>
<feature type="domain" description="Calcineurin-like phosphoesterase" evidence="5">
    <location>
        <begin position="20"/>
        <end position="116"/>
    </location>
</feature>
<keyword evidence="2" id="KW-0378">Hydrolase</keyword>
<comment type="similarity">
    <text evidence="4">Belongs to the cyclic nucleotide phosphodiesterase class-III family.</text>
</comment>
<evidence type="ECO:0000256" key="4">
    <source>
        <dbReference type="ARBA" id="ARBA00025742"/>
    </source>
</evidence>
<proteinExistence type="inferred from homology"/>
<gene>
    <name evidence="6" type="ORF">S03H2_36630</name>
</gene>
<evidence type="ECO:0000259" key="5">
    <source>
        <dbReference type="Pfam" id="PF00149"/>
    </source>
</evidence>
<protein>
    <recommendedName>
        <fullName evidence="5">Calcineurin-like phosphoesterase domain-containing protein</fullName>
    </recommendedName>
</protein>
<dbReference type="Gene3D" id="3.60.21.10">
    <property type="match status" value="1"/>
</dbReference>
<reference evidence="6" key="1">
    <citation type="journal article" date="2014" name="Front. Microbiol.">
        <title>High frequency of phylogenetically diverse reductive dehalogenase-homologous genes in deep subseafloor sedimentary metagenomes.</title>
        <authorList>
            <person name="Kawai M."/>
            <person name="Futagami T."/>
            <person name="Toyoda A."/>
            <person name="Takaki Y."/>
            <person name="Nishi S."/>
            <person name="Hori S."/>
            <person name="Arai W."/>
            <person name="Tsubouchi T."/>
            <person name="Morono Y."/>
            <person name="Uchiyama I."/>
            <person name="Ito T."/>
            <person name="Fujiyama A."/>
            <person name="Inagaki F."/>
            <person name="Takami H."/>
        </authorList>
    </citation>
    <scope>NUCLEOTIDE SEQUENCE</scope>
    <source>
        <strain evidence="6">Expedition CK06-06</strain>
    </source>
</reference>
<sequence>MISEKTVKIDSQEKVKSKKRLVIVSDTHITRSGGSFNLHAFNVGIEKVNKIKNASLYLNLGDITQMGTLLDYEYALEQFNKFDPVTKSPIMVLIGNHDAMNVGYLLFEEMIGSRHYAYEDDEIYILGIDST</sequence>
<name>X1HU95_9ZZZZ</name>
<accession>X1HU95</accession>
<evidence type="ECO:0000256" key="3">
    <source>
        <dbReference type="ARBA" id="ARBA00023004"/>
    </source>
</evidence>
<evidence type="ECO:0000256" key="1">
    <source>
        <dbReference type="ARBA" id="ARBA00022723"/>
    </source>
</evidence>
<evidence type="ECO:0000313" key="6">
    <source>
        <dbReference type="EMBL" id="GAH57399.1"/>
    </source>
</evidence>
<comment type="caution">
    <text evidence="6">The sequence shown here is derived from an EMBL/GenBank/DDBJ whole genome shotgun (WGS) entry which is preliminary data.</text>
</comment>
<dbReference type="GO" id="GO:0016787">
    <property type="term" value="F:hydrolase activity"/>
    <property type="evidence" value="ECO:0007669"/>
    <property type="project" value="UniProtKB-KW"/>
</dbReference>
<dbReference type="EMBL" id="BARU01022488">
    <property type="protein sequence ID" value="GAH57399.1"/>
    <property type="molecule type" value="Genomic_DNA"/>
</dbReference>
<dbReference type="Pfam" id="PF00149">
    <property type="entry name" value="Metallophos"/>
    <property type="match status" value="1"/>
</dbReference>
<dbReference type="AlphaFoldDB" id="X1HU95"/>
<dbReference type="InterPro" id="IPR050884">
    <property type="entry name" value="CNP_phosphodiesterase-III"/>
</dbReference>
<dbReference type="PANTHER" id="PTHR42988:SF2">
    <property type="entry name" value="CYCLIC NUCLEOTIDE PHOSPHODIESTERASE CBUA0032-RELATED"/>
    <property type="match status" value="1"/>
</dbReference>
<keyword evidence="1" id="KW-0479">Metal-binding</keyword>
<dbReference type="InterPro" id="IPR029052">
    <property type="entry name" value="Metallo-depent_PP-like"/>
</dbReference>
<dbReference type="InterPro" id="IPR004843">
    <property type="entry name" value="Calcineurin-like_PHP"/>
</dbReference>